<dbReference type="PANTHER" id="PTHR21538:SF23">
    <property type="entry name" value="ANILLIN"/>
    <property type="match status" value="1"/>
</dbReference>
<dbReference type="Gene3D" id="2.30.29.30">
    <property type="entry name" value="Pleckstrin-homology domain (PH domain)/Phosphotyrosine-binding domain (PTB)"/>
    <property type="match status" value="1"/>
</dbReference>
<dbReference type="InterPro" id="IPR037840">
    <property type="entry name" value="PH_Anillin"/>
</dbReference>
<evidence type="ECO:0000259" key="3">
    <source>
        <dbReference type="PROSITE" id="PS50003"/>
    </source>
</evidence>
<name>A0AAD9JYL0_9ANNE</name>
<gene>
    <name evidence="4" type="ORF">LSH36_112g03057</name>
</gene>
<dbReference type="CDD" id="cd01263">
    <property type="entry name" value="PH_anillin"/>
    <property type="match status" value="1"/>
</dbReference>
<proteinExistence type="predicted"/>
<dbReference type="InterPro" id="IPR011993">
    <property type="entry name" value="PH-like_dom_sf"/>
</dbReference>
<feature type="domain" description="PH" evidence="3">
    <location>
        <begin position="625"/>
        <end position="749"/>
    </location>
</feature>
<dbReference type="Proteomes" id="UP001208570">
    <property type="component" value="Unassembled WGS sequence"/>
</dbReference>
<sequence>FENKLKTLGFEIESKSEMGKVAILDLKEQREKDRLRKEAEKCHGSPKKTPVKITEETMTSCKFGNERVSTEVKVAEGETPVDVQTKFITTPGRSSLYSVVRKQTNGRSDMLTPNSTRQTPTKSASSARRQFHDSFSSDDTSSDEESVPPTTVTVTTKVERGASTASDYSTSQTEATTQSDEEYSGAEYSIDETEATTQSDCDDEMSADVSESNGDISDLLEEAMDDTVSEPSPQYVARKLPPEAHPGHPDHKPDPVPHLGHTQPTPVQLRHPPPKYPRQNQQPPERRRVAFTSPGGSTYRSDSSGSEKSVKREIIHSIDNYRSSANIKTNAPEPCLKIIRRSQHFDSDDSDVPHQVATSKSQESVGQHVQRRIAQPRLESFLQELQELVNLEQNIIKQASNALNQCLISNPVYAGPDQAIECHRLLLQASYMAEMERLRSGRHRPPAGPKGSLTISNIQLPLKRDFVARLNSGQVVDTIHFFIILFRQGTHVIFTQMVSTNDELINSAIQIPNMLPMIEIHQDFRIDMEIYCMSVAREIEPERTPKKKKNSTPKKFMSGSRRHIPAFHSAGGPSAVSTSNFTFIAGLPITLSSVNKICFGLNRVPFSSPLNGTVNMKLTCLLEALVEEKGFLTMFEDVSGLGNWHRRWCVLKHNVLAYWKYPDDSKFKEPIGSIDLKACITDDVGLIPRDVCARPNTFELVTVRRQQHGDFDTLVSQCYNTMTTTKHWLSADTKEDRFVWCHKLNEALRNLRMWNPDALRPIRHGQKLDTGV</sequence>
<dbReference type="GO" id="GO:0005826">
    <property type="term" value="C:actomyosin contractile ring"/>
    <property type="evidence" value="ECO:0007669"/>
    <property type="project" value="TreeGrafter"/>
</dbReference>
<feature type="compositionally biased region" description="Polar residues" evidence="2">
    <location>
        <begin position="294"/>
        <end position="307"/>
    </location>
</feature>
<feature type="non-terminal residue" evidence="4">
    <location>
        <position position="1"/>
    </location>
</feature>
<feature type="compositionally biased region" description="Polar residues" evidence="2">
    <location>
        <begin position="90"/>
        <end position="128"/>
    </location>
</feature>
<feature type="compositionally biased region" description="Basic and acidic residues" evidence="2">
    <location>
        <begin position="240"/>
        <end position="255"/>
    </location>
</feature>
<feature type="region of interest" description="Disordered" evidence="2">
    <location>
        <begin position="90"/>
        <end position="311"/>
    </location>
</feature>
<evidence type="ECO:0000313" key="4">
    <source>
        <dbReference type="EMBL" id="KAK2161652.1"/>
    </source>
</evidence>
<organism evidence="4 5">
    <name type="scientific">Paralvinella palmiformis</name>
    <dbReference type="NCBI Taxonomy" id="53620"/>
    <lineage>
        <taxon>Eukaryota</taxon>
        <taxon>Metazoa</taxon>
        <taxon>Spiralia</taxon>
        <taxon>Lophotrochozoa</taxon>
        <taxon>Annelida</taxon>
        <taxon>Polychaeta</taxon>
        <taxon>Sedentaria</taxon>
        <taxon>Canalipalpata</taxon>
        <taxon>Terebellida</taxon>
        <taxon>Terebelliformia</taxon>
        <taxon>Alvinellidae</taxon>
        <taxon>Paralvinella</taxon>
    </lineage>
</organism>
<dbReference type="InterPro" id="IPR012966">
    <property type="entry name" value="AHD"/>
</dbReference>
<feature type="region of interest" description="Disordered" evidence="2">
    <location>
        <begin position="344"/>
        <end position="365"/>
    </location>
</feature>
<dbReference type="SUPFAM" id="SSF50729">
    <property type="entry name" value="PH domain-like"/>
    <property type="match status" value="1"/>
</dbReference>
<dbReference type="Pfam" id="PF08174">
    <property type="entry name" value="Anillin"/>
    <property type="match status" value="1"/>
</dbReference>
<dbReference type="InterPro" id="IPR051364">
    <property type="entry name" value="Cytokinesis/Rho-signaling"/>
</dbReference>
<dbReference type="GO" id="GO:0031106">
    <property type="term" value="P:septin ring organization"/>
    <property type="evidence" value="ECO:0007669"/>
    <property type="project" value="TreeGrafter"/>
</dbReference>
<feature type="compositionally biased region" description="Polar residues" evidence="2">
    <location>
        <begin position="163"/>
        <end position="178"/>
    </location>
</feature>
<dbReference type="InterPro" id="IPR001849">
    <property type="entry name" value="PH_domain"/>
</dbReference>
<feature type="compositionally biased region" description="Polar residues" evidence="2">
    <location>
        <begin position="356"/>
        <end position="365"/>
    </location>
</feature>
<protein>
    <recommendedName>
        <fullName evidence="3">PH domain-containing protein</fullName>
    </recommendedName>
</protein>
<evidence type="ECO:0000256" key="1">
    <source>
        <dbReference type="ARBA" id="ARBA00023054"/>
    </source>
</evidence>
<accession>A0AAD9JYL0</accession>
<feature type="compositionally biased region" description="Acidic residues" evidence="2">
    <location>
        <begin position="218"/>
        <end position="228"/>
    </location>
</feature>
<feature type="compositionally biased region" description="Acidic residues" evidence="2">
    <location>
        <begin position="179"/>
        <end position="206"/>
    </location>
</feature>
<dbReference type="PROSITE" id="PS50003">
    <property type="entry name" value="PH_DOMAIN"/>
    <property type="match status" value="1"/>
</dbReference>
<evidence type="ECO:0000256" key="2">
    <source>
        <dbReference type="SAM" id="MobiDB-lite"/>
    </source>
</evidence>
<comment type="caution">
    <text evidence="4">The sequence shown here is derived from an EMBL/GenBank/DDBJ whole genome shotgun (WGS) entry which is preliminary data.</text>
</comment>
<reference evidence="4" key="1">
    <citation type="journal article" date="2023" name="Mol. Biol. Evol.">
        <title>Third-Generation Sequencing Reveals the Adaptive Role of the Epigenome in Three Deep-Sea Polychaetes.</title>
        <authorList>
            <person name="Perez M."/>
            <person name="Aroh O."/>
            <person name="Sun Y."/>
            <person name="Lan Y."/>
            <person name="Juniper S.K."/>
            <person name="Young C.R."/>
            <person name="Angers B."/>
            <person name="Qian P.Y."/>
        </authorList>
    </citation>
    <scope>NUCLEOTIDE SEQUENCE</scope>
    <source>
        <strain evidence="4">P08H-3</strain>
    </source>
</reference>
<dbReference type="GO" id="GO:0000915">
    <property type="term" value="P:actomyosin contractile ring assembly"/>
    <property type="evidence" value="ECO:0007669"/>
    <property type="project" value="TreeGrafter"/>
</dbReference>
<dbReference type="SMART" id="SM00233">
    <property type="entry name" value="PH"/>
    <property type="match status" value="1"/>
</dbReference>
<dbReference type="EMBL" id="JAODUP010000112">
    <property type="protein sequence ID" value="KAK2161652.1"/>
    <property type="molecule type" value="Genomic_DNA"/>
</dbReference>
<feature type="compositionally biased region" description="Low complexity" evidence="2">
    <location>
        <begin position="147"/>
        <end position="156"/>
    </location>
</feature>
<evidence type="ECO:0000313" key="5">
    <source>
        <dbReference type="Proteomes" id="UP001208570"/>
    </source>
</evidence>
<dbReference type="FunFam" id="2.30.29.30:FF:000111">
    <property type="entry name" value="anillin isoform X1"/>
    <property type="match status" value="1"/>
</dbReference>
<dbReference type="AlphaFoldDB" id="A0AAD9JYL0"/>
<dbReference type="PANTHER" id="PTHR21538">
    <property type="entry name" value="ANILLIN/RHOTEKIN RTKN"/>
    <property type="match status" value="1"/>
</dbReference>
<dbReference type="GO" id="GO:0000281">
    <property type="term" value="P:mitotic cytokinesis"/>
    <property type="evidence" value="ECO:0007669"/>
    <property type="project" value="TreeGrafter"/>
</dbReference>
<keyword evidence="1" id="KW-0175">Coiled coil</keyword>
<dbReference type="Pfam" id="PF00169">
    <property type="entry name" value="PH"/>
    <property type="match status" value="1"/>
</dbReference>
<keyword evidence="5" id="KW-1185">Reference proteome</keyword>